<gene>
    <name evidence="2" type="ORF">UV00_C0024G0015</name>
</gene>
<evidence type="ECO:0000313" key="3">
    <source>
        <dbReference type="Proteomes" id="UP000033847"/>
    </source>
</evidence>
<evidence type="ECO:0000256" key="1">
    <source>
        <dbReference type="SAM" id="Phobius"/>
    </source>
</evidence>
<comment type="caution">
    <text evidence="2">The sequence shown here is derived from an EMBL/GenBank/DDBJ whole genome shotgun (WGS) entry which is preliminary data.</text>
</comment>
<keyword evidence="1" id="KW-0812">Transmembrane</keyword>
<name>A0A0G0YIX1_UNCKA</name>
<reference evidence="2 3" key="1">
    <citation type="journal article" date="2015" name="Nature">
        <title>rRNA introns, odd ribosomes, and small enigmatic genomes across a large radiation of phyla.</title>
        <authorList>
            <person name="Brown C.T."/>
            <person name="Hug L.A."/>
            <person name="Thomas B.C."/>
            <person name="Sharon I."/>
            <person name="Castelle C.J."/>
            <person name="Singh A."/>
            <person name="Wilkins M.J."/>
            <person name="Williams K.H."/>
            <person name="Banfield J.F."/>
        </authorList>
    </citation>
    <scope>NUCLEOTIDE SEQUENCE [LARGE SCALE GENOMIC DNA]</scope>
</reference>
<proteinExistence type="predicted"/>
<dbReference type="AlphaFoldDB" id="A0A0G0YIX1"/>
<keyword evidence="1" id="KW-1133">Transmembrane helix</keyword>
<sequence>MKGKSVQIGVVVLITVIVICTVVLVSSASGSIGSGNNTGEVQVLPTQSFQVVDGQGKVVYGGVPFRLTILSESLGIPMDELEKLSPEEVMQLFIDNAAKLEVNVYKAVQDKSGQWVPVLVAKGRGTVDQPAPASIP</sequence>
<accession>A0A0G0YIX1</accession>
<keyword evidence="1" id="KW-0472">Membrane</keyword>
<organism evidence="2 3">
    <name type="scientific">candidate division WWE3 bacterium GW2011_GWF1_42_14</name>
    <dbReference type="NCBI Taxonomy" id="1619138"/>
    <lineage>
        <taxon>Bacteria</taxon>
        <taxon>Katanobacteria</taxon>
    </lineage>
</organism>
<dbReference type="EMBL" id="LCCU01000024">
    <property type="protein sequence ID" value="KKS36660.1"/>
    <property type="molecule type" value="Genomic_DNA"/>
</dbReference>
<dbReference type="Proteomes" id="UP000033847">
    <property type="component" value="Unassembled WGS sequence"/>
</dbReference>
<evidence type="ECO:0000313" key="2">
    <source>
        <dbReference type="EMBL" id="KKS36660.1"/>
    </source>
</evidence>
<feature type="transmembrane region" description="Helical" evidence="1">
    <location>
        <begin position="6"/>
        <end position="25"/>
    </location>
</feature>
<protein>
    <submittedName>
        <fullName evidence="2">Uncharacterized protein</fullName>
    </submittedName>
</protein>